<feature type="region of interest" description="Disordered" evidence="1">
    <location>
        <begin position="606"/>
        <end position="627"/>
    </location>
</feature>
<dbReference type="EMBL" id="KN553825">
    <property type="protein sequence ID" value="KHJ89737.1"/>
    <property type="molecule type" value="Genomic_DNA"/>
</dbReference>
<protein>
    <submittedName>
        <fullName evidence="2">Uncharacterized protein</fullName>
    </submittedName>
</protein>
<organism evidence="2 3">
    <name type="scientific">Oesophagostomum dentatum</name>
    <name type="common">Nodular worm</name>
    <dbReference type="NCBI Taxonomy" id="61180"/>
    <lineage>
        <taxon>Eukaryota</taxon>
        <taxon>Metazoa</taxon>
        <taxon>Ecdysozoa</taxon>
        <taxon>Nematoda</taxon>
        <taxon>Chromadorea</taxon>
        <taxon>Rhabditida</taxon>
        <taxon>Rhabditina</taxon>
        <taxon>Rhabditomorpha</taxon>
        <taxon>Strongyloidea</taxon>
        <taxon>Strongylidae</taxon>
        <taxon>Oesophagostomum</taxon>
    </lineage>
</organism>
<dbReference type="Proteomes" id="UP000053660">
    <property type="component" value="Unassembled WGS sequence"/>
</dbReference>
<accession>A0A0B1T1T4</accession>
<name>A0A0B1T1T4_OESDE</name>
<evidence type="ECO:0000313" key="3">
    <source>
        <dbReference type="Proteomes" id="UP000053660"/>
    </source>
</evidence>
<dbReference type="AlphaFoldDB" id="A0A0B1T1T4"/>
<evidence type="ECO:0000313" key="2">
    <source>
        <dbReference type="EMBL" id="KHJ89737.1"/>
    </source>
</evidence>
<sequence length="641" mass="73323">LLRQKFRSATSATSESTDTEYRTIIDVEEDQAERRSSDRDGEIQSLTNRLAALTQDAGRRRASVEQNLEAGSAEIRAENVPEIMDISSTRSRDSAQRFLAEETSVTCEATASAENEAEIFEGRLSRESLVFTPETQYIPVLDGTFDDLLKTGQLAECEGADITGEVLAHSAVDQSILEQEYEETLIEEEEMVPSQRLAAEVRTLSIESERSEMPIGVLVTARAEEPVKEKDTEARITTLSPRDRMMKYREEEQLSSYEEDYSAEDDELVDLHESSVSNYHELEQQSQYEQMLRQKTPSSVTPTQSPIYPETSNQADLMHQGMILERTAQAPQWLPSSSWQNQPEPRELRVQTALENLSQVEVHHSEPIPQRLSTQRPSIPGSFQYGISSLPQRFQQQPPPHSFPLQRDHGQRVEISQWSIPQPYPAQVSQPVSYQTVQNVPYNAAEQQPVLYSQQEPQLSQFTYQHTQFQPYKRQRVVSGPPLQPQMSQLPPVSYHQTYGQPVRQELRTQPQQYGIDVQERRPSELLEEEMRAMRYVYLMNEQRHAKKILAERDKKLPKKPDVPSDLMLLTELPPIILEPTVIPEGVSRRRMQEHILPPYHHAQYVARNGPPVSPHKSEADDDSSEDELRKLFDVLDLLQA</sequence>
<dbReference type="OrthoDB" id="5863779at2759"/>
<gene>
    <name evidence="2" type="ORF">OESDEN_10428</name>
</gene>
<evidence type="ECO:0000256" key="1">
    <source>
        <dbReference type="SAM" id="MobiDB-lite"/>
    </source>
</evidence>
<feature type="non-terminal residue" evidence="2">
    <location>
        <position position="1"/>
    </location>
</feature>
<reference evidence="2 3" key="1">
    <citation type="submission" date="2014-03" db="EMBL/GenBank/DDBJ databases">
        <title>Draft genome of the hookworm Oesophagostomum dentatum.</title>
        <authorList>
            <person name="Mitreva M."/>
        </authorList>
    </citation>
    <scope>NUCLEOTIDE SEQUENCE [LARGE SCALE GENOMIC DNA]</scope>
    <source>
        <strain evidence="2 3">OD-Hann</strain>
    </source>
</reference>
<proteinExistence type="predicted"/>
<keyword evidence="3" id="KW-1185">Reference proteome</keyword>